<dbReference type="InterPro" id="IPR050091">
    <property type="entry name" value="PKS_NRPS_Biosynth_Enz"/>
</dbReference>
<evidence type="ECO:0000313" key="5">
    <source>
        <dbReference type="Proteomes" id="UP000243542"/>
    </source>
</evidence>
<name>A0A2A9FD18_9PSEU</name>
<dbReference type="Gene3D" id="3.30.70.3290">
    <property type="match status" value="1"/>
</dbReference>
<dbReference type="EMBL" id="PDJK01000002">
    <property type="protein sequence ID" value="PFG49068.1"/>
    <property type="molecule type" value="Genomic_DNA"/>
</dbReference>
<accession>A0A2A9FD18</accession>
<dbReference type="InterPro" id="IPR001227">
    <property type="entry name" value="Ac_transferase_dom_sf"/>
</dbReference>
<dbReference type="SUPFAM" id="SSF52151">
    <property type="entry name" value="FabD/lysophospholipase-like"/>
    <property type="match status" value="1"/>
</dbReference>
<dbReference type="GO" id="GO:0071770">
    <property type="term" value="P:DIM/DIP cell wall layer assembly"/>
    <property type="evidence" value="ECO:0007669"/>
    <property type="project" value="TreeGrafter"/>
</dbReference>
<dbReference type="Gene3D" id="3.40.366.10">
    <property type="entry name" value="Malonyl-Coenzyme A Acyl Carrier Protein, domain 2"/>
    <property type="match status" value="1"/>
</dbReference>
<protein>
    <submittedName>
        <fullName evidence="4">Acyl transferase family protein</fullName>
    </submittedName>
</protein>
<dbReference type="RefSeq" id="WP_245915384.1">
    <property type="nucleotide sequence ID" value="NZ_JBIAKZ010000001.1"/>
</dbReference>
<evidence type="ECO:0000256" key="2">
    <source>
        <dbReference type="ARBA" id="ARBA00022553"/>
    </source>
</evidence>
<dbReference type="InterPro" id="IPR014043">
    <property type="entry name" value="Acyl_transferase_dom"/>
</dbReference>
<gene>
    <name evidence="4" type="ORF">ATK36_4191</name>
</gene>
<keyword evidence="1" id="KW-0596">Phosphopantetheine</keyword>
<dbReference type="SUPFAM" id="SSF55048">
    <property type="entry name" value="Probable ACP-binding domain of malonyl-CoA ACP transacylase"/>
    <property type="match status" value="1"/>
</dbReference>
<evidence type="ECO:0000256" key="1">
    <source>
        <dbReference type="ARBA" id="ARBA00022450"/>
    </source>
</evidence>
<feature type="domain" description="Malonyl-CoA:ACP transacylase (MAT)" evidence="3">
    <location>
        <begin position="8"/>
        <end position="301"/>
    </location>
</feature>
<dbReference type="GO" id="GO:0004312">
    <property type="term" value="F:fatty acid synthase activity"/>
    <property type="evidence" value="ECO:0007669"/>
    <property type="project" value="TreeGrafter"/>
</dbReference>
<organism evidence="4 5">
    <name type="scientific">Amycolatopsis sulphurea</name>
    <dbReference type="NCBI Taxonomy" id="76022"/>
    <lineage>
        <taxon>Bacteria</taxon>
        <taxon>Bacillati</taxon>
        <taxon>Actinomycetota</taxon>
        <taxon>Actinomycetes</taxon>
        <taxon>Pseudonocardiales</taxon>
        <taxon>Pseudonocardiaceae</taxon>
        <taxon>Amycolatopsis</taxon>
    </lineage>
</organism>
<dbReference type="GO" id="GO:0005737">
    <property type="term" value="C:cytoplasm"/>
    <property type="evidence" value="ECO:0007669"/>
    <property type="project" value="TreeGrafter"/>
</dbReference>
<dbReference type="InterPro" id="IPR016036">
    <property type="entry name" value="Malonyl_transacylase_ACP-bd"/>
</dbReference>
<keyword evidence="4" id="KW-0808">Transferase</keyword>
<dbReference type="Pfam" id="PF00698">
    <property type="entry name" value="Acyl_transf_1"/>
    <property type="match status" value="1"/>
</dbReference>
<dbReference type="Proteomes" id="UP000243542">
    <property type="component" value="Unassembled WGS sequence"/>
</dbReference>
<dbReference type="Gene3D" id="3.30.70.250">
    <property type="entry name" value="Malonyl-CoA ACP transacylase, ACP-binding"/>
    <property type="match status" value="1"/>
</dbReference>
<evidence type="ECO:0000313" key="4">
    <source>
        <dbReference type="EMBL" id="PFG49068.1"/>
    </source>
</evidence>
<dbReference type="SMART" id="SM00827">
    <property type="entry name" value="PKS_AT"/>
    <property type="match status" value="1"/>
</dbReference>
<dbReference type="PANTHER" id="PTHR43775:SF37">
    <property type="entry name" value="SI:DKEY-61P9.11"/>
    <property type="match status" value="1"/>
</dbReference>
<reference evidence="4 5" key="1">
    <citation type="submission" date="2017-10" db="EMBL/GenBank/DDBJ databases">
        <title>Sequencing the genomes of 1000 actinobacteria strains.</title>
        <authorList>
            <person name="Klenk H.-P."/>
        </authorList>
    </citation>
    <scope>NUCLEOTIDE SEQUENCE [LARGE SCALE GENOMIC DNA]</scope>
    <source>
        <strain evidence="4 5">DSM 46092</strain>
    </source>
</reference>
<sequence length="320" mass="33512">MQPPVALLLPGVGAHYPRMAAGLYRWEPVFTTAADEVFALLGPAGQGVRADWLSDDPVVPMEHATRSHVLVFVVGYALSRQVMSWVGPPAAVLGHGAGELAAATVCGVFGLADAVELLWAQARGLASAPPGGLLAVDTTPARITRYLGEDVVLGALNGPAQLMLSGSRAALARLTPRLTADGFACRPVPATIGYHSPALVPFAEETVRLVDKIGPASPGIALYSGRTTRRVTAAEAGDPWFWASQSTAPARFWPTLKTLLSDGDFRLVEAGPGRILTSIAHRHPAVARGCSQAHAASPARPLGERAERVALRKLARALGK</sequence>
<dbReference type="GO" id="GO:0006633">
    <property type="term" value="P:fatty acid biosynthetic process"/>
    <property type="evidence" value="ECO:0007669"/>
    <property type="project" value="TreeGrafter"/>
</dbReference>
<keyword evidence="5" id="KW-1185">Reference proteome</keyword>
<dbReference type="AlphaFoldDB" id="A0A2A9FD18"/>
<dbReference type="InterPro" id="IPR016035">
    <property type="entry name" value="Acyl_Trfase/lysoPLipase"/>
</dbReference>
<proteinExistence type="predicted"/>
<dbReference type="GO" id="GO:0005886">
    <property type="term" value="C:plasma membrane"/>
    <property type="evidence" value="ECO:0007669"/>
    <property type="project" value="TreeGrafter"/>
</dbReference>
<evidence type="ECO:0000259" key="3">
    <source>
        <dbReference type="SMART" id="SM00827"/>
    </source>
</evidence>
<keyword evidence="2" id="KW-0597">Phosphoprotein</keyword>
<comment type="caution">
    <text evidence="4">The sequence shown here is derived from an EMBL/GenBank/DDBJ whole genome shotgun (WGS) entry which is preliminary data.</text>
</comment>
<dbReference type="PANTHER" id="PTHR43775">
    <property type="entry name" value="FATTY ACID SYNTHASE"/>
    <property type="match status" value="1"/>
</dbReference>